<name>A0A915I6R3_ROMCU</name>
<accession>A0A915I6R3</accession>
<organism evidence="1 2">
    <name type="scientific">Romanomermis culicivorax</name>
    <name type="common">Nematode worm</name>
    <dbReference type="NCBI Taxonomy" id="13658"/>
    <lineage>
        <taxon>Eukaryota</taxon>
        <taxon>Metazoa</taxon>
        <taxon>Ecdysozoa</taxon>
        <taxon>Nematoda</taxon>
        <taxon>Enoplea</taxon>
        <taxon>Dorylaimia</taxon>
        <taxon>Mermithida</taxon>
        <taxon>Mermithoidea</taxon>
        <taxon>Mermithidae</taxon>
        <taxon>Romanomermis</taxon>
    </lineage>
</organism>
<protein>
    <submittedName>
        <fullName evidence="2">Uncharacterized protein</fullName>
    </submittedName>
</protein>
<proteinExistence type="predicted"/>
<sequence length="85" mass="9449">MNQIAHPTPPIHGKLIFEPIQTTSVASAIGAQRGTNYARGAQNHFYEEYLRRQSKPSIPSTLGTTYSLQCRTGSIRHNANRLIGR</sequence>
<dbReference type="Proteomes" id="UP000887565">
    <property type="component" value="Unplaced"/>
</dbReference>
<keyword evidence="1" id="KW-1185">Reference proteome</keyword>
<dbReference type="AlphaFoldDB" id="A0A915I6R3"/>
<reference evidence="2" key="1">
    <citation type="submission" date="2022-11" db="UniProtKB">
        <authorList>
            <consortium name="WormBaseParasite"/>
        </authorList>
    </citation>
    <scope>IDENTIFICATION</scope>
</reference>
<evidence type="ECO:0000313" key="2">
    <source>
        <dbReference type="WBParaSite" id="nRc.2.0.1.t09556-RA"/>
    </source>
</evidence>
<evidence type="ECO:0000313" key="1">
    <source>
        <dbReference type="Proteomes" id="UP000887565"/>
    </source>
</evidence>
<dbReference type="WBParaSite" id="nRc.2.0.1.t09556-RA">
    <property type="protein sequence ID" value="nRc.2.0.1.t09556-RA"/>
    <property type="gene ID" value="nRc.2.0.1.g09556"/>
</dbReference>